<evidence type="ECO:0000256" key="1">
    <source>
        <dbReference type="ARBA" id="ARBA00006609"/>
    </source>
</evidence>
<name>A0A4W2ET83_BOBOX</name>
<dbReference type="Pfam" id="PF15060">
    <property type="entry name" value="PPDFL"/>
    <property type="match status" value="1"/>
</dbReference>
<dbReference type="PANTHER" id="PTHR14572">
    <property type="entry name" value="PANCREATIC PROGENITOR CELL DIFFERENTIATION AND PROLIFERATION FACTOR"/>
    <property type="match status" value="1"/>
</dbReference>
<accession>A0A4W2ET83</accession>
<reference evidence="2" key="2">
    <citation type="submission" date="2025-08" db="UniProtKB">
        <authorList>
            <consortium name="Ensembl"/>
        </authorList>
    </citation>
    <scope>IDENTIFICATION</scope>
</reference>
<dbReference type="Proteomes" id="UP000314981">
    <property type="component" value="Chromosome 10"/>
</dbReference>
<reference evidence="2" key="3">
    <citation type="submission" date="2025-09" db="UniProtKB">
        <authorList>
            <consortium name="Ensembl"/>
        </authorList>
    </citation>
    <scope>IDENTIFICATION</scope>
</reference>
<organism evidence="2 3">
    <name type="scientific">Bos indicus x Bos taurus</name>
    <name type="common">Hybrid cattle</name>
    <dbReference type="NCBI Taxonomy" id="30522"/>
    <lineage>
        <taxon>Eukaryota</taxon>
        <taxon>Metazoa</taxon>
        <taxon>Chordata</taxon>
        <taxon>Craniata</taxon>
        <taxon>Vertebrata</taxon>
        <taxon>Euteleostomi</taxon>
        <taxon>Mammalia</taxon>
        <taxon>Eutheria</taxon>
        <taxon>Laurasiatheria</taxon>
        <taxon>Artiodactyla</taxon>
        <taxon>Ruminantia</taxon>
        <taxon>Pecora</taxon>
        <taxon>Bovidae</taxon>
        <taxon>Bovinae</taxon>
        <taxon>Bos</taxon>
    </lineage>
</organism>
<evidence type="ECO:0000313" key="2">
    <source>
        <dbReference type="Ensembl" id="ENSBIXP00000040241.1"/>
    </source>
</evidence>
<protein>
    <submittedName>
        <fullName evidence="2">Uncharacterized protein</fullName>
    </submittedName>
</protein>
<dbReference type="GO" id="GO:0030154">
    <property type="term" value="P:cell differentiation"/>
    <property type="evidence" value="ECO:0007669"/>
    <property type="project" value="InterPro"/>
</dbReference>
<dbReference type="InterPro" id="IPR026754">
    <property type="entry name" value="PPDPF"/>
</dbReference>
<reference evidence="2 3" key="1">
    <citation type="submission" date="2018-11" db="EMBL/GenBank/DDBJ databases">
        <title>Haplotype-resolved cattle genomes.</title>
        <authorList>
            <person name="Low W.Y."/>
            <person name="Tearle R."/>
            <person name="Bickhart D.M."/>
            <person name="Rosen B.D."/>
            <person name="Koren S."/>
            <person name="Rhie A."/>
            <person name="Hiendleder S."/>
            <person name="Phillippy A.M."/>
            <person name="Smith T.P.L."/>
            <person name="Williams J.L."/>
        </authorList>
    </citation>
    <scope>NUCLEOTIDE SEQUENCE [LARGE SCALE GENOMIC DNA]</scope>
</reference>
<dbReference type="OMA" id="EHRWASF"/>
<proteinExistence type="inferred from homology"/>
<comment type="similarity">
    <text evidence="1">Belongs to the PPDPF family.</text>
</comment>
<dbReference type="AlphaFoldDB" id="A0A4W2ET83"/>
<evidence type="ECO:0000313" key="3">
    <source>
        <dbReference type="Proteomes" id="UP000314981"/>
    </source>
</evidence>
<sequence>QVYFLNEDHALPGLHFPNSSCGSTEYPGETISHDPSLPTADPEHRWASFFSYKFTLLFMITVLESSEHSETSQALTGMITCDLAQEAVGKQQPGGQPGKTNCRPPS</sequence>
<keyword evidence="3" id="KW-1185">Reference proteome</keyword>
<dbReference type="Ensembl" id="ENSBIXT00000035608.1">
    <property type="protein sequence ID" value="ENSBIXP00000040241.1"/>
    <property type="gene ID" value="ENSBIXG00000006126.1"/>
</dbReference>